<dbReference type="EMBL" id="BMAC01000104">
    <property type="protein sequence ID" value="GFP85368.1"/>
    <property type="molecule type" value="Genomic_DNA"/>
</dbReference>
<evidence type="ECO:0000313" key="2">
    <source>
        <dbReference type="EMBL" id="GFP85368.1"/>
    </source>
</evidence>
<sequence>MAELDYHNKTCNNNTTNGPLKLFGFNMTDQEENKAPPSGSPDPCDFSPSDGRKYECQYCRREKERQQMKRAQMLANRNAAVSFMRNPMVSAFAPPAHLLGPPPSRADAVVGLRPTRRRGAAVPRVAWVCVPGLDQWEAGCGERVVRRRCRRVQLQPDECWASAIRQGP</sequence>
<dbReference type="GO" id="GO:0000976">
    <property type="term" value="F:transcription cis-regulatory region binding"/>
    <property type="evidence" value="ECO:0007669"/>
    <property type="project" value="TreeGrafter"/>
</dbReference>
<feature type="region of interest" description="Disordered" evidence="1">
    <location>
        <begin position="29"/>
        <end position="48"/>
    </location>
</feature>
<dbReference type="PANTHER" id="PTHR46353">
    <property type="entry name" value="ZINC FINGER PROTEIN 5"/>
    <property type="match status" value="1"/>
</dbReference>
<dbReference type="GO" id="GO:0009736">
    <property type="term" value="P:cytokinin-activated signaling pathway"/>
    <property type="evidence" value="ECO:0007669"/>
    <property type="project" value="TreeGrafter"/>
</dbReference>
<evidence type="ECO:0000256" key="1">
    <source>
        <dbReference type="SAM" id="MobiDB-lite"/>
    </source>
</evidence>
<dbReference type="PANTHER" id="PTHR46353:SF23">
    <property type="entry name" value="C2H2 ZINC FINGER-CONTAINING PROTEIN-RELATED"/>
    <property type="match status" value="1"/>
</dbReference>
<organism evidence="2 3">
    <name type="scientific">Phtheirospermum japonicum</name>
    <dbReference type="NCBI Taxonomy" id="374723"/>
    <lineage>
        <taxon>Eukaryota</taxon>
        <taxon>Viridiplantae</taxon>
        <taxon>Streptophyta</taxon>
        <taxon>Embryophyta</taxon>
        <taxon>Tracheophyta</taxon>
        <taxon>Spermatophyta</taxon>
        <taxon>Magnoliopsida</taxon>
        <taxon>eudicotyledons</taxon>
        <taxon>Gunneridae</taxon>
        <taxon>Pentapetalae</taxon>
        <taxon>asterids</taxon>
        <taxon>lamiids</taxon>
        <taxon>Lamiales</taxon>
        <taxon>Orobanchaceae</taxon>
        <taxon>Orobanchaceae incertae sedis</taxon>
        <taxon>Phtheirospermum</taxon>
    </lineage>
</organism>
<dbReference type="AlphaFoldDB" id="A0A830BJW5"/>
<accession>A0A830BJW5</accession>
<evidence type="ECO:0000313" key="3">
    <source>
        <dbReference type="Proteomes" id="UP000653305"/>
    </source>
</evidence>
<comment type="caution">
    <text evidence="2">The sequence shown here is derived from an EMBL/GenBank/DDBJ whole genome shotgun (WGS) entry which is preliminary data.</text>
</comment>
<keyword evidence="3" id="KW-1185">Reference proteome</keyword>
<dbReference type="OrthoDB" id="772256at2759"/>
<dbReference type="GO" id="GO:0005634">
    <property type="term" value="C:nucleus"/>
    <property type="evidence" value="ECO:0007669"/>
    <property type="project" value="TreeGrafter"/>
</dbReference>
<name>A0A830BJW5_9LAMI</name>
<dbReference type="Proteomes" id="UP000653305">
    <property type="component" value="Unassembled WGS sequence"/>
</dbReference>
<proteinExistence type="predicted"/>
<reference evidence="2" key="1">
    <citation type="submission" date="2020-07" db="EMBL/GenBank/DDBJ databases">
        <title>Ethylene signaling mediates host invasion by parasitic plants.</title>
        <authorList>
            <person name="Yoshida S."/>
        </authorList>
    </citation>
    <scope>NUCLEOTIDE SEQUENCE</scope>
    <source>
        <strain evidence="2">Okayama</strain>
    </source>
</reference>
<dbReference type="GO" id="GO:0003700">
    <property type="term" value="F:DNA-binding transcription factor activity"/>
    <property type="evidence" value="ECO:0007669"/>
    <property type="project" value="TreeGrafter"/>
</dbReference>
<gene>
    <name evidence="2" type="ORF">PHJA_000680500</name>
</gene>
<protein>
    <submittedName>
        <fullName evidence="2">Zinc finger protein 6</fullName>
    </submittedName>
</protein>
<dbReference type="InterPro" id="IPR044299">
    <property type="entry name" value="GIS3/ZFP5/ZFP6"/>
</dbReference>
<dbReference type="GO" id="GO:0009740">
    <property type="term" value="P:gibberellic acid mediated signaling pathway"/>
    <property type="evidence" value="ECO:0007669"/>
    <property type="project" value="TreeGrafter"/>
</dbReference>
<dbReference type="GO" id="GO:0010090">
    <property type="term" value="P:trichome morphogenesis"/>
    <property type="evidence" value="ECO:0007669"/>
    <property type="project" value="InterPro"/>
</dbReference>